<keyword evidence="4" id="KW-0131">Cell cycle</keyword>
<organism evidence="9 10">
    <name type="scientific">Citrus sinensis</name>
    <name type="common">Sweet orange</name>
    <name type="synonym">Citrus aurantium var. sinensis</name>
    <dbReference type="NCBI Taxonomy" id="2711"/>
    <lineage>
        <taxon>Eukaryota</taxon>
        <taxon>Viridiplantae</taxon>
        <taxon>Streptophyta</taxon>
        <taxon>Embryophyta</taxon>
        <taxon>Tracheophyta</taxon>
        <taxon>Spermatophyta</taxon>
        <taxon>Magnoliopsida</taxon>
        <taxon>eudicotyledons</taxon>
        <taxon>Gunneridae</taxon>
        <taxon>Pentapetalae</taxon>
        <taxon>rosids</taxon>
        <taxon>malvids</taxon>
        <taxon>Sapindales</taxon>
        <taxon>Rutaceae</taxon>
        <taxon>Aurantioideae</taxon>
        <taxon>Citrus</taxon>
    </lineage>
</organism>
<feature type="domain" description="Cyclin C-terminal" evidence="8">
    <location>
        <begin position="349"/>
        <end position="466"/>
    </location>
</feature>
<dbReference type="FunFam" id="1.10.472.10:FF:000001">
    <property type="entry name" value="G2/mitotic-specific cyclin"/>
    <property type="match status" value="1"/>
</dbReference>
<comment type="similarity">
    <text evidence="1">Belongs to the cyclin family. Cyclin AB subfamily.</text>
</comment>
<dbReference type="InterPro" id="IPR048258">
    <property type="entry name" value="Cyclins_cyclin-box"/>
</dbReference>
<protein>
    <submittedName>
        <fullName evidence="9">Uncharacterized protein</fullName>
    </submittedName>
</protein>
<dbReference type="Pfam" id="PF00134">
    <property type="entry name" value="Cyclin_N"/>
    <property type="match status" value="1"/>
</dbReference>
<evidence type="ECO:0000256" key="1">
    <source>
        <dbReference type="ARBA" id="ARBA00006955"/>
    </source>
</evidence>
<dbReference type="GO" id="GO:0000307">
    <property type="term" value="C:cyclin-dependent protein kinase holoenzyme complex"/>
    <property type="evidence" value="ECO:0000318"/>
    <property type="project" value="GO_Central"/>
</dbReference>
<keyword evidence="10" id="KW-1185">Reference proteome</keyword>
<dbReference type="PaxDb" id="2711-XP_006482051.1"/>
<evidence type="ECO:0000256" key="3">
    <source>
        <dbReference type="ARBA" id="ARBA00023127"/>
    </source>
</evidence>
<dbReference type="SMART" id="SM00385">
    <property type="entry name" value="CYCLIN"/>
    <property type="match status" value="2"/>
</dbReference>
<feature type="region of interest" description="Disordered" evidence="6">
    <location>
        <begin position="463"/>
        <end position="484"/>
    </location>
</feature>
<dbReference type="InterPro" id="IPR036915">
    <property type="entry name" value="Cyclin-like_sf"/>
</dbReference>
<evidence type="ECO:0000313" key="10">
    <source>
        <dbReference type="Proteomes" id="UP000027120"/>
    </source>
</evidence>
<dbReference type="GO" id="GO:0005634">
    <property type="term" value="C:nucleus"/>
    <property type="evidence" value="ECO:0000318"/>
    <property type="project" value="GO_Central"/>
</dbReference>
<dbReference type="Proteomes" id="UP000027120">
    <property type="component" value="Unassembled WGS sequence"/>
</dbReference>
<keyword evidence="3 5" id="KW-0195">Cyclin</keyword>
<dbReference type="GO" id="GO:0010332">
    <property type="term" value="P:response to gamma radiation"/>
    <property type="evidence" value="ECO:0007669"/>
    <property type="project" value="UniProtKB-ARBA"/>
</dbReference>
<dbReference type="EMBL" id="KK785010">
    <property type="protein sequence ID" value="KDO53649.1"/>
    <property type="molecule type" value="Genomic_DNA"/>
</dbReference>
<dbReference type="CDD" id="cd20567">
    <property type="entry name" value="CYCLIN_AtCycB-like_rpt1"/>
    <property type="match status" value="1"/>
</dbReference>
<dbReference type="GO" id="GO:0016538">
    <property type="term" value="F:cyclin-dependent protein serine/threonine kinase regulator activity"/>
    <property type="evidence" value="ECO:0000318"/>
    <property type="project" value="GO_Central"/>
</dbReference>
<evidence type="ECO:0000256" key="4">
    <source>
        <dbReference type="ARBA" id="ARBA00023306"/>
    </source>
</evidence>
<dbReference type="InterPro" id="IPR006671">
    <property type="entry name" value="Cyclin_N"/>
</dbReference>
<evidence type="ECO:0000259" key="7">
    <source>
        <dbReference type="SMART" id="SM00385"/>
    </source>
</evidence>
<dbReference type="InterPro" id="IPR013763">
    <property type="entry name" value="Cyclin-like_dom"/>
</dbReference>
<evidence type="ECO:0000256" key="2">
    <source>
        <dbReference type="ARBA" id="ARBA00022618"/>
    </source>
</evidence>
<evidence type="ECO:0000313" key="9">
    <source>
        <dbReference type="EMBL" id="KDO53649.1"/>
    </source>
</evidence>
<dbReference type="InterPro" id="IPR046965">
    <property type="entry name" value="Cyclin_A/B-like"/>
</dbReference>
<dbReference type="PANTHER" id="PTHR10177">
    <property type="entry name" value="CYCLINS"/>
    <property type="match status" value="1"/>
</dbReference>
<name>A0A067EEQ6_CITSI</name>
<dbReference type="PROSITE" id="PS00292">
    <property type="entry name" value="CYCLINS"/>
    <property type="match status" value="1"/>
</dbReference>
<evidence type="ECO:0000259" key="8">
    <source>
        <dbReference type="SMART" id="SM01332"/>
    </source>
</evidence>
<dbReference type="FunFam" id="1.10.472.10:FF:000032">
    <property type="entry name" value="G2/mitotic-specific cyclin-1"/>
    <property type="match status" value="1"/>
</dbReference>
<dbReference type="SUPFAM" id="SSF47954">
    <property type="entry name" value="Cyclin-like"/>
    <property type="match status" value="2"/>
</dbReference>
<dbReference type="Pfam" id="PF02984">
    <property type="entry name" value="Cyclin_C"/>
    <property type="match status" value="1"/>
</dbReference>
<proteinExistence type="inferred from homology"/>
<feature type="compositionally biased region" description="Basic and acidic residues" evidence="6">
    <location>
        <begin position="154"/>
        <end position="173"/>
    </location>
</feature>
<dbReference type="GO" id="GO:0005737">
    <property type="term" value="C:cytoplasm"/>
    <property type="evidence" value="ECO:0000318"/>
    <property type="project" value="GO_Central"/>
</dbReference>
<dbReference type="SMR" id="A0A067EEQ6"/>
<accession>A0A067EEQ6</accession>
<keyword evidence="2" id="KW-0132">Cell division</keyword>
<dbReference type="PIRSF" id="PIRSF001771">
    <property type="entry name" value="Cyclin_A_B_D_E"/>
    <property type="match status" value="1"/>
</dbReference>
<gene>
    <name evidence="9" type="ORF">CISIN_1g011488mg</name>
</gene>
<dbReference type="CDD" id="cd20511">
    <property type="entry name" value="CYCLIN_AtCycB-like_rpt2"/>
    <property type="match status" value="1"/>
</dbReference>
<dbReference type="AlphaFoldDB" id="A0A067EEQ6"/>
<feature type="compositionally biased region" description="Low complexity" evidence="6">
    <location>
        <begin position="121"/>
        <end position="146"/>
    </location>
</feature>
<dbReference type="GO" id="GO:0051301">
    <property type="term" value="P:cell division"/>
    <property type="evidence" value="ECO:0007669"/>
    <property type="project" value="UniProtKB-KW"/>
</dbReference>
<evidence type="ECO:0000256" key="6">
    <source>
        <dbReference type="SAM" id="MobiDB-lite"/>
    </source>
</evidence>
<feature type="region of interest" description="Disordered" evidence="6">
    <location>
        <begin position="113"/>
        <end position="177"/>
    </location>
</feature>
<dbReference type="SMART" id="SM01332">
    <property type="entry name" value="Cyclin_C"/>
    <property type="match status" value="1"/>
</dbReference>
<dbReference type="STRING" id="2711.A0A067EEQ6"/>
<dbReference type="eggNOG" id="KOG0653">
    <property type="taxonomic scope" value="Eukaryota"/>
</dbReference>
<dbReference type="InterPro" id="IPR039361">
    <property type="entry name" value="Cyclin"/>
</dbReference>
<sequence length="484" mass="53557">MASRPIVPRQARGEAVVGGVAIKQQKKAGAVVAEGKNRHALNDIGNLVTVNGVDGKPQPQISRPITRSFCAQLLANAQAAAENNKKQACVNMNKSTVLLDGIGVGKKALPAKPVQKKVTVKPKAQAQAQPQPQPRPQAQAQQPQPQEVIELSPDTEKEKVAANKKKKEGEVSAKKKSQTLTSVLTARSKAACGLAQKPKEQIVDIDAKDANNDLAGVEYVEDIYKFYKLVENESRPCSYIHTQTEITERMRAILVDWLIDVHQEFELSQETLYLTINIIDRFLSVKVVSRRELQLVGMGAMLIASKYEEIWAPEVNDLVRIADNAYSHPEVLAMEKTILGKLEWTLTVPTYYVFLVRFIKASIPDQDMENTVYFLAELGMMHYDTLMFSPSMVAASAVYAARCTLNRSPAWTDTLRFHTGFSETQLMDCARLLVYFHSKASENRLQVVHKKYARTQRGSVSLLPPAKSLLSGDRSAGGPMKNTA</sequence>
<dbReference type="Gene3D" id="1.10.472.10">
    <property type="entry name" value="Cyclin-like"/>
    <property type="match status" value="2"/>
</dbReference>
<dbReference type="InterPro" id="IPR004367">
    <property type="entry name" value="Cyclin_C-dom"/>
</dbReference>
<feature type="domain" description="Cyclin-like" evidence="7">
    <location>
        <begin position="353"/>
        <end position="435"/>
    </location>
</feature>
<evidence type="ECO:0000256" key="5">
    <source>
        <dbReference type="RuleBase" id="RU000383"/>
    </source>
</evidence>
<dbReference type="GO" id="GO:0000082">
    <property type="term" value="P:G1/S transition of mitotic cell cycle"/>
    <property type="evidence" value="ECO:0000318"/>
    <property type="project" value="GO_Central"/>
</dbReference>
<reference evidence="9 10" key="1">
    <citation type="submission" date="2014-04" db="EMBL/GenBank/DDBJ databases">
        <authorList>
            <consortium name="International Citrus Genome Consortium"/>
            <person name="Gmitter F."/>
            <person name="Chen C."/>
            <person name="Farmerie W."/>
            <person name="Harkins T."/>
            <person name="Desany B."/>
            <person name="Mohiuddin M."/>
            <person name="Kodira C."/>
            <person name="Borodovsky M."/>
            <person name="Lomsadze A."/>
            <person name="Burns P."/>
            <person name="Jenkins J."/>
            <person name="Prochnik S."/>
            <person name="Shu S."/>
            <person name="Chapman J."/>
            <person name="Pitluck S."/>
            <person name="Schmutz J."/>
            <person name="Rokhsar D."/>
        </authorList>
    </citation>
    <scope>NUCLEOTIDE SEQUENCE</scope>
</reference>
<feature type="domain" description="Cyclin-like" evidence="7">
    <location>
        <begin position="256"/>
        <end position="340"/>
    </location>
</feature>